<protein>
    <recommendedName>
        <fullName evidence="3">Extracellular matrix-binding protein ebh GA module domain-containing protein</fullName>
    </recommendedName>
</protein>
<organism evidence="4 5">
    <name type="scientific">Ureaplasma diversum NCTC 246</name>
    <dbReference type="NCBI Taxonomy" id="1188241"/>
    <lineage>
        <taxon>Bacteria</taxon>
        <taxon>Bacillati</taxon>
        <taxon>Mycoplasmatota</taxon>
        <taxon>Mycoplasmoidales</taxon>
        <taxon>Mycoplasmoidaceae</taxon>
        <taxon>Ureaplasma</taxon>
    </lineage>
</organism>
<feature type="coiled-coil region" evidence="1">
    <location>
        <begin position="311"/>
        <end position="345"/>
    </location>
</feature>
<keyword evidence="1" id="KW-0175">Coiled coil</keyword>
<evidence type="ECO:0000313" key="5">
    <source>
        <dbReference type="Proteomes" id="UP000028537"/>
    </source>
</evidence>
<evidence type="ECO:0000259" key="3">
    <source>
        <dbReference type="SMART" id="SM00844"/>
    </source>
</evidence>
<comment type="caution">
    <text evidence="4">The sequence shown here is derived from an EMBL/GenBank/DDBJ whole genome shotgun (WGS) entry which is preliminary data.</text>
</comment>
<name>A0A084EYI4_9BACT</name>
<feature type="region of interest" description="Disordered" evidence="2">
    <location>
        <begin position="1925"/>
        <end position="1951"/>
    </location>
</feature>
<dbReference type="Pfam" id="PF01468">
    <property type="entry name" value="GA"/>
    <property type="match status" value="9"/>
</dbReference>
<gene>
    <name evidence="4" type="ORF">UDIV_4220</name>
</gene>
<dbReference type="eggNOG" id="ENOG5033QQR">
    <property type="taxonomic scope" value="Bacteria"/>
</dbReference>
<sequence>MKKFPTSKILKGTLIVAALNVVILPAVLVSPSITLSAFEIEQILLALNNENNKVVSHINKLQSNKDSVDTLESSILQTANIADQANQVLLKYNREDIKSHLKIKAVRDQLESNINELKTKNEAFKPILEQNKLFLNTVVQNAQLTVKKAEDKAKKTLSIDLPGLNEAKLELENALKEVDKAKELAKSSKEHTDKLVVLAKRVQKATEKVNNLIVELNIISQDNDKLNIKYQQELDRLINLLTSKIDESKNNDLDLVQINNLVEQLKEANTQANRANEIISQDSKSNQQTKAKKDQLADLVKTSEQTIIALNSKAQQIKKDIDDQLDNLSKTINTATSNIETANNLGAVSVEFSNAQNRISSDIKALKEKIQKVKYDQVLKTANDLETKDQQNLANALTKAKSLVSNYLKEADQLTNEQRSSFESEINQATTAEQLENIEKAIELTNLKEKTKKEINKLELISQQQKDQLNQSVDQQQNDQGIEQILDSVNELNKQKESVKEPINQLNNASEQLVKKYNDQLVEADSSEKVQKLLADLKDLDTYKVEKKNEIDGLNSLSETDKQNLYEELKSAETKEAVDNVVQKAKNLDQSKKDGLSTLASLSDLSEDDQKRFRSLINKSTTSEEANKALENAKALNEAKKSAKASLEALTNLSTQHKEELKQNIINSVSIEAVSKIKEEAIKLENEKKSLIEEVNKLEHFEPTQKEQFVKQIKDKKNIQEANELTSTLKEVEQSKKEVKLLINDSNSKVSGQDKQSLNEELTKATTKEEVAKVKEKLELAKKKLDAVQAINDLTDANQDKKNEFIKQIEQAEDSDEVESILATARNDFVSASKFKAKSEIHKLNYLSQKEQDEFIKTLDDLTLENKQSFDDKLRELTEKNKEKEDLYKSLESKKDLFSPALQQKIKEQLINEDQKDKYTLLANKYDALAKTKEQIKQKIEGLESTGDKNKQDLIAKLTEKEDEPSAKALETEAVELDNLKKELMSSVDTLKNIEDNERQSIKTQIKDAPTKDQAQKLHDNLKLKSQKEQAKNDVAGLSDIDSKKENYKNQIDLAENDEEIQRILNRAKNESQLNKAKSNAKTQIEKLTLISPEHKQRLLNEIASKNDSNEVNKTLTLANELEEFKKENSFQKLNLTEIAKEQNANTKYNELLLNKTTKSEVQNLANEYKSRESEIVKANQAIDKLTNMSQTVRTALKEKVKSAQKDQINNFVNEAKQLDAQNAKNITDLNKLQLLNQQYRTNKTDEIKNQTTIATSNSILKEAQELNKTKQAAKNEIDSNNLLSTKQQSDLNNRLLEANGNTAINAIKQENNKIKAYKQQASTKVNNNKDYLTRSEIDNVTGAIKNANDENETNRKAEESKTLNDAKKKYAQQINGLDLLTSQTKSEAVSYIKTNNGQDPAKQKYDQLKQKNDSKNSHLQLIKSTSEITAAGKRSLEQELRSSDNDQVINNIPQKVNSWKEESLKNSKITTASKTSLTKMKELATNNTQMRQDLENLQNLIKSNTKQDSHSLENLKTKNQNLNNQINSHITKFNKNANSLIDEAKTKAEKPDNLESKEELTKIKEKLEADISKYNEIKQSISEAFGREIDKNGYDNAIAKYEQTKSWIEQKIELATKYSNLKRNVQGSSLSQKDKEKYENNIKNNVKNKDLGTSDFSALETKINEAIKNREDIVNKYTLAKNELKKYVDKLSDTSAITKYTQLNSSHQSISQNYNVLLERVSDKFNSDMGDDEIKNLTHELTEYYETLSYYDVVFQSVKNYISTRSSNDETTDKGWTKYYTLMKPVIDRLATKGSTKNLEFIVGQKALLANAEDEVKKEIFKFEVLRLIGSGKWSKGGNSGTIAFAYFDKDSKKPVLNKEHYSSKFPNFRVEFLTSGIEEDWTRSRYSWTGRVKFHSGDNNDIVLSLKDEHKFLAIPVKTRYDQKTDKKTAHSTNPDRGRWFNENDFGNN</sequence>
<feature type="domain" description="Extracellular matrix-binding protein ebh GA module" evidence="3">
    <location>
        <begin position="1065"/>
        <end position="1120"/>
    </location>
</feature>
<feature type="domain" description="Extracellular matrix-binding protein ebh GA module" evidence="3">
    <location>
        <begin position="378"/>
        <end position="443"/>
    </location>
</feature>
<feature type="domain" description="Extracellular matrix-binding protein ebh GA module" evidence="3">
    <location>
        <begin position="630"/>
        <end position="682"/>
    </location>
</feature>
<accession>A0A084EYI4</accession>
<feature type="compositionally biased region" description="Basic and acidic residues" evidence="2">
    <location>
        <begin position="1925"/>
        <end position="1944"/>
    </location>
</feature>
<feature type="coiled-coil region" evidence="1">
    <location>
        <begin position="164"/>
        <end position="282"/>
    </location>
</feature>
<dbReference type="Gene3D" id="1.20.5.420">
    <property type="entry name" value="Immunoglobulin FC, subunit C"/>
    <property type="match status" value="4"/>
</dbReference>
<feature type="coiled-coil region" evidence="1">
    <location>
        <begin position="619"/>
        <end position="791"/>
    </location>
</feature>
<feature type="domain" description="Extracellular matrix-binding protein ebh GA module" evidence="3">
    <location>
        <begin position="774"/>
        <end position="826"/>
    </location>
</feature>
<proteinExistence type="predicted"/>
<evidence type="ECO:0000256" key="2">
    <source>
        <dbReference type="SAM" id="MobiDB-lite"/>
    </source>
</evidence>
<feature type="coiled-coil region" evidence="1">
    <location>
        <begin position="1155"/>
        <end position="1222"/>
    </location>
</feature>
<dbReference type="InterPro" id="IPR020840">
    <property type="entry name" value="Extracell_matrix-bd_GA"/>
</dbReference>
<feature type="coiled-coil region" evidence="1">
    <location>
        <begin position="867"/>
        <end position="894"/>
    </location>
</feature>
<dbReference type="Proteomes" id="UP000028537">
    <property type="component" value="Unassembled WGS sequence"/>
</dbReference>
<feature type="coiled-coil region" evidence="1">
    <location>
        <begin position="1481"/>
        <end position="1533"/>
    </location>
</feature>
<evidence type="ECO:0000313" key="4">
    <source>
        <dbReference type="EMBL" id="KEZ23026.1"/>
    </source>
</evidence>
<feature type="coiled-coil region" evidence="1">
    <location>
        <begin position="1558"/>
        <end position="1585"/>
    </location>
</feature>
<evidence type="ECO:0000256" key="1">
    <source>
        <dbReference type="SAM" id="Coils"/>
    </source>
</evidence>
<dbReference type="SMART" id="SM00844">
    <property type="entry name" value="GA"/>
    <property type="match status" value="6"/>
</dbReference>
<dbReference type="EMBL" id="JFDP01000052">
    <property type="protein sequence ID" value="KEZ23026.1"/>
    <property type="molecule type" value="Genomic_DNA"/>
</dbReference>
<dbReference type="RefSeq" id="WP_038102825.1">
    <property type="nucleotide sequence ID" value="NZ_JFDP01000052.1"/>
</dbReference>
<dbReference type="InterPro" id="IPR002988">
    <property type="entry name" value="GA_module"/>
</dbReference>
<dbReference type="OrthoDB" id="405776at2"/>
<keyword evidence="5" id="KW-1185">Reference proteome</keyword>
<feature type="coiled-coil region" evidence="1">
    <location>
        <begin position="1257"/>
        <end position="1284"/>
    </location>
</feature>
<feature type="coiled-coil region" evidence="1">
    <location>
        <begin position="926"/>
        <end position="1058"/>
    </location>
</feature>
<reference evidence="4 5" key="1">
    <citation type="submission" date="2014-02" db="EMBL/GenBank/DDBJ databases">
        <title>Genome sequence of Ureaplasma diversum strain 246.</title>
        <authorList>
            <person name="Sirand-Pugnet P."/>
            <person name="Breton M."/>
            <person name="Dordet-Frisoni E."/>
            <person name="Baranowski E."/>
            <person name="Barre A."/>
            <person name="Couture C."/>
            <person name="Dupuy V."/>
            <person name="Gaurivaud P."/>
            <person name="Jacob D."/>
            <person name="Lemaitre C."/>
            <person name="Manso-Silvan L."/>
            <person name="Nikolski M."/>
            <person name="Nouvel L.-X."/>
            <person name="Poumarat F."/>
            <person name="Tardy F."/>
            <person name="Thebault P."/>
            <person name="Theil S."/>
            <person name="Citti C."/>
            <person name="Thiaucourt F."/>
            <person name="Blanchard A."/>
        </authorList>
    </citation>
    <scope>NUCLEOTIDE SEQUENCE [LARGE SCALE GENOMIC DNA]</scope>
    <source>
        <strain evidence="4 5">NCTC 246</strain>
    </source>
</reference>
<feature type="domain" description="Extracellular matrix-binding protein ebh GA module" evidence="3">
    <location>
        <begin position="1152"/>
        <end position="1217"/>
    </location>
</feature>
<feature type="coiled-coil region" evidence="1">
    <location>
        <begin position="441"/>
        <end position="509"/>
    </location>
</feature>
<feature type="domain" description="Extracellular matrix-binding protein ebh GA module" evidence="3">
    <location>
        <begin position="533"/>
        <end position="586"/>
    </location>
</feature>